<gene>
    <name evidence="2" type="ORF">IWQ62_004058</name>
</gene>
<organism evidence="2 3">
    <name type="scientific">Dispira parvispora</name>
    <dbReference type="NCBI Taxonomy" id="1520584"/>
    <lineage>
        <taxon>Eukaryota</taxon>
        <taxon>Fungi</taxon>
        <taxon>Fungi incertae sedis</taxon>
        <taxon>Zoopagomycota</taxon>
        <taxon>Kickxellomycotina</taxon>
        <taxon>Dimargaritomycetes</taxon>
        <taxon>Dimargaritales</taxon>
        <taxon>Dimargaritaceae</taxon>
        <taxon>Dispira</taxon>
    </lineage>
</organism>
<accession>A0A9W8APS5</accession>
<evidence type="ECO:0000256" key="1">
    <source>
        <dbReference type="SAM" id="MobiDB-lite"/>
    </source>
</evidence>
<evidence type="ECO:0000313" key="3">
    <source>
        <dbReference type="Proteomes" id="UP001150925"/>
    </source>
</evidence>
<keyword evidence="3" id="KW-1185">Reference proteome</keyword>
<sequence>MSGYSSYNYSEGAGYGSQGNDQKKYTQADSTGYAPAGYNQGAYVSSTAKPPPPSGGSYSSQHQYQPPQQPQHSGSYSSGYGDNAPGYSHNQSQGYNSQEQPPAYGSHHQDSSSDQENKPPKQDDSSHDGWKTAGAVAAGVLATGAAIWAGKELYDKYEEHQDKKKPVALGPNEPRMPDMPSRYNPNQQMGGGPMPSGGGYPGQKPQYHGGGPYRSAERDEF</sequence>
<reference evidence="2" key="1">
    <citation type="submission" date="2022-07" db="EMBL/GenBank/DDBJ databases">
        <title>Phylogenomic reconstructions and comparative analyses of Kickxellomycotina fungi.</title>
        <authorList>
            <person name="Reynolds N.K."/>
            <person name="Stajich J.E."/>
            <person name="Barry K."/>
            <person name="Grigoriev I.V."/>
            <person name="Crous P."/>
            <person name="Smith M.E."/>
        </authorList>
    </citation>
    <scope>NUCLEOTIDE SEQUENCE</scope>
    <source>
        <strain evidence="2">RSA 1196</strain>
    </source>
</reference>
<dbReference type="OrthoDB" id="10399584at2759"/>
<comment type="caution">
    <text evidence="2">The sequence shown here is derived from an EMBL/GenBank/DDBJ whole genome shotgun (WGS) entry which is preliminary data.</text>
</comment>
<feature type="compositionally biased region" description="Low complexity" evidence="1">
    <location>
        <begin position="55"/>
        <end position="81"/>
    </location>
</feature>
<dbReference type="EMBL" id="JANBPY010001245">
    <property type="protein sequence ID" value="KAJ1960891.1"/>
    <property type="molecule type" value="Genomic_DNA"/>
</dbReference>
<feature type="compositionally biased region" description="Basic and acidic residues" evidence="1">
    <location>
        <begin position="107"/>
        <end position="130"/>
    </location>
</feature>
<dbReference type="Proteomes" id="UP001150925">
    <property type="component" value="Unassembled WGS sequence"/>
</dbReference>
<feature type="region of interest" description="Disordered" evidence="1">
    <location>
        <begin position="1"/>
        <end position="132"/>
    </location>
</feature>
<name>A0A9W8APS5_9FUNG</name>
<dbReference type="AlphaFoldDB" id="A0A9W8APS5"/>
<feature type="region of interest" description="Disordered" evidence="1">
    <location>
        <begin position="159"/>
        <end position="221"/>
    </location>
</feature>
<feature type="compositionally biased region" description="Polar residues" evidence="1">
    <location>
        <begin position="88"/>
        <end position="100"/>
    </location>
</feature>
<evidence type="ECO:0000313" key="2">
    <source>
        <dbReference type="EMBL" id="KAJ1960891.1"/>
    </source>
</evidence>
<protein>
    <submittedName>
        <fullName evidence="2">Uncharacterized protein</fullName>
    </submittedName>
</protein>
<proteinExistence type="predicted"/>
<feature type="compositionally biased region" description="Gly residues" evidence="1">
    <location>
        <begin position="189"/>
        <end position="201"/>
    </location>
</feature>